<proteinExistence type="predicted"/>
<keyword evidence="1" id="KW-0560">Oxidoreductase</keyword>
<dbReference type="PANTHER" id="PTHR43244:SF1">
    <property type="entry name" value="5,10-METHYLENETETRAHYDROMETHANOPTERIN REDUCTASE"/>
    <property type="match status" value="1"/>
</dbReference>
<reference evidence="3" key="1">
    <citation type="journal article" date="2020" name="mSystems">
        <title>Genome- and Community-Level Interaction Insights into Carbon Utilization and Element Cycling Functions of Hydrothermarchaeota in Hydrothermal Sediment.</title>
        <authorList>
            <person name="Zhou Z."/>
            <person name="Liu Y."/>
            <person name="Xu W."/>
            <person name="Pan J."/>
            <person name="Luo Z.H."/>
            <person name="Li M."/>
        </authorList>
    </citation>
    <scope>NUCLEOTIDE SEQUENCE [LARGE SCALE GENOMIC DNA]</scope>
    <source>
        <strain evidence="3">SpSt-26</strain>
    </source>
</reference>
<dbReference type="SUPFAM" id="SSF51679">
    <property type="entry name" value="Bacterial luciferase-like"/>
    <property type="match status" value="1"/>
</dbReference>
<comment type="caution">
    <text evidence="3">The sequence shown here is derived from an EMBL/GenBank/DDBJ whole genome shotgun (WGS) entry which is preliminary data.</text>
</comment>
<name>A0A7J2TK17_ARCFL</name>
<dbReference type="GO" id="GO:0016705">
    <property type="term" value="F:oxidoreductase activity, acting on paired donors, with incorporation or reduction of molecular oxygen"/>
    <property type="evidence" value="ECO:0007669"/>
    <property type="project" value="InterPro"/>
</dbReference>
<dbReference type="Pfam" id="PF00296">
    <property type="entry name" value="Bac_luciferase"/>
    <property type="match status" value="1"/>
</dbReference>
<dbReference type="Gene3D" id="3.20.20.30">
    <property type="entry name" value="Luciferase-like domain"/>
    <property type="match status" value="1"/>
</dbReference>
<evidence type="ECO:0000256" key="1">
    <source>
        <dbReference type="ARBA" id="ARBA00023002"/>
    </source>
</evidence>
<dbReference type="InterPro" id="IPR011251">
    <property type="entry name" value="Luciferase-like_dom"/>
</dbReference>
<dbReference type="InterPro" id="IPR050564">
    <property type="entry name" value="F420-G6PD/mer"/>
</dbReference>
<organism evidence="3">
    <name type="scientific">Archaeoglobus fulgidus</name>
    <dbReference type="NCBI Taxonomy" id="2234"/>
    <lineage>
        <taxon>Archaea</taxon>
        <taxon>Methanobacteriati</taxon>
        <taxon>Methanobacteriota</taxon>
        <taxon>Archaeoglobi</taxon>
        <taxon>Archaeoglobales</taxon>
        <taxon>Archaeoglobaceae</taxon>
        <taxon>Archaeoglobus</taxon>
    </lineage>
</organism>
<gene>
    <name evidence="3" type="ORF">ENP88_07345</name>
</gene>
<sequence>MVKFGQLLPIPVAAVDSLIKIGIRTEKAGFDSIWAADHLLMIPTGIVPNVWPILSVIASQTERIEIGTCVSDPHRIHPAVFAQLTATLDQISNGRLIIGLGAGEAMNVEQFGISWDKPLSRMQEFTEIVRNLWQKEKLDFEGKFWKLKNAFLQIKPKRNPIPIYFAANGRKTREITGKLADGWLPVSQGPEIYRKHLEEIRKFAEKAGRNLENFEPGIYVYIAIAEKYEDAFSQLKKVKHQIAFSPKMVEEVYGIEIPMQKNLYSEIIVSDETIKLYEDFGNLLPDEVVEDFAIVGTPSDCERKVEEFVKAGVRHFVLINMGPDPKFVLDVLAKRIMPSYRA</sequence>
<dbReference type="PANTHER" id="PTHR43244">
    <property type="match status" value="1"/>
</dbReference>
<accession>A0A7J2TK17</accession>
<feature type="domain" description="Luciferase-like" evidence="2">
    <location>
        <begin position="14"/>
        <end position="315"/>
    </location>
</feature>
<dbReference type="InterPro" id="IPR036661">
    <property type="entry name" value="Luciferase-like_sf"/>
</dbReference>
<evidence type="ECO:0000313" key="3">
    <source>
        <dbReference type="EMBL" id="HEH35933.1"/>
    </source>
</evidence>
<dbReference type="EMBL" id="DSLA01000113">
    <property type="protein sequence ID" value="HEH35933.1"/>
    <property type="molecule type" value="Genomic_DNA"/>
</dbReference>
<evidence type="ECO:0000259" key="2">
    <source>
        <dbReference type="Pfam" id="PF00296"/>
    </source>
</evidence>
<dbReference type="AlphaFoldDB" id="A0A7J2TK17"/>
<protein>
    <submittedName>
        <fullName evidence="3">LLM class flavin-dependent oxidoreductase</fullName>
    </submittedName>
</protein>